<organism evidence="2 3">
    <name type="scientific">Elysia crispata</name>
    <name type="common">lettuce slug</name>
    <dbReference type="NCBI Taxonomy" id="231223"/>
    <lineage>
        <taxon>Eukaryota</taxon>
        <taxon>Metazoa</taxon>
        <taxon>Spiralia</taxon>
        <taxon>Lophotrochozoa</taxon>
        <taxon>Mollusca</taxon>
        <taxon>Gastropoda</taxon>
        <taxon>Heterobranchia</taxon>
        <taxon>Euthyneura</taxon>
        <taxon>Panpulmonata</taxon>
        <taxon>Sacoglossa</taxon>
        <taxon>Placobranchoidea</taxon>
        <taxon>Plakobranchidae</taxon>
        <taxon>Elysia</taxon>
    </lineage>
</organism>
<comment type="caution">
    <text evidence="2">The sequence shown here is derived from an EMBL/GenBank/DDBJ whole genome shotgun (WGS) entry which is preliminary data.</text>
</comment>
<dbReference type="Proteomes" id="UP001283361">
    <property type="component" value="Unassembled WGS sequence"/>
</dbReference>
<name>A0AAE1D290_9GAST</name>
<feature type="compositionally biased region" description="Basic and acidic residues" evidence="1">
    <location>
        <begin position="11"/>
        <end position="23"/>
    </location>
</feature>
<gene>
    <name evidence="2" type="ORF">RRG08_024486</name>
</gene>
<proteinExistence type="predicted"/>
<evidence type="ECO:0000256" key="1">
    <source>
        <dbReference type="SAM" id="MobiDB-lite"/>
    </source>
</evidence>
<dbReference type="EMBL" id="JAWDGP010005718">
    <property type="protein sequence ID" value="KAK3753212.1"/>
    <property type="molecule type" value="Genomic_DNA"/>
</dbReference>
<reference evidence="2" key="1">
    <citation type="journal article" date="2023" name="G3 (Bethesda)">
        <title>A reference genome for the long-term kleptoplast-retaining sea slug Elysia crispata morphotype clarki.</title>
        <authorList>
            <person name="Eastman K.E."/>
            <person name="Pendleton A.L."/>
            <person name="Shaikh M.A."/>
            <person name="Suttiyut T."/>
            <person name="Ogas R."/>
            <person name="Tomko P."/>
            <person name="Gavelis G."/>
            <person name="Widhalm J.R."/>
            <person name="Wisecaver J.H."/>
        </authorList>
    </citation>
    <scope>NUCLEOTIDE SEQUENCE</scope>
    <source>
        <strain evidence="2">ECLA1</strain>
    </source>
</reference>
<keyword evidence="3" id="KW-1185">Reference proteome</keyword>
<dbReference type="AlphaFoldDB" id="A0AAE1D290"/>
<sequence length="104" mass="11590">MALIGGAYQPEHQEKSPHFTCARDGREHGSPDYNITARQGARYGHLEGTITFSNWGYTLHLLLARSVTYHDFDFCIARQHSELKVNINKTSGSCGSCLQSVFSV</sequence>
<feature type="region of interest" description="Disordered" evidence="1">
    <location>
        <begin position="1"/>
        <end position="23"/>
    </location>
</feature>
<evidence type="ECO:0000313" key="3">
    <source>
        <dbReference type="Proteomes" id="UP001283361"/>
    </source>
</evidence>
<evidence type="ECO:0000313" key="2">
    <source>
        <dbReference type="EMBL" id="KAK3753212.1"/>
    </source>
</evidence>
<protein>
    <submittedName>
        <fullName evidence="2">Uncharacterized protein</fullName>
    </submittedName>
</protein>
<accession>A0AAE1D290</accession>